<evidence type="ECO:0000313" key="2">
    <source>
        <dbReference type="EMBL" id="PVX50774.1"/>
    </source>
</evidence>
<dbReference type="RefSeq" id="WP_116496330.1">
    <property type="nucleotide sequence ID" value="NZ_QENZ01000004.1"/>
</dbReference>
<accession>A0A7L4UP28</accession>
<evidence type="ECO:0000256" key="1">
    <source>
        <dbReference type="SAM" id="Phobius"/>
    </source>
</evidence>
<keyword evidence="3" id="KW-1185">Reference proteome</keyword>
<dbReference type="Proteomes" id="UP000251835">
    <property type="component" value="Unassembled WGS sequence"/>
</dbReference>
<feature type="transmembrane region" description="Helical" evidence="1">
    <location>
        <begin position="21"/>
        <end position="39"/>
    </location>
</feature>
<dbReference type="PANTHER" id="PTHR37804">
    <property type="entry name" value="CDAA REGULATORY PROTEIN CDAR"/>
    <property type="match status" value="1"/>
</dbReference>
<keyword evidence="1" id="KW-0812">Transmembrane</keyword>
<comment type="caution">
    <text evidence="2">The sequence shown here is derived from an EMBL/GenBank/DDBJ whole genome shotgun (WGS) entry which is preliminary data.</text>
</comment>
<sequence>MDFKEVWNRIKERGIELSQNKNVLLYLFFVGVATIFWFLHSLGKEYTANVHVDVKYHNFPLDTEPQEKTTKDLTLNVSGYGFSLMRMQLKSIFYDYKVDVSSLRKRRTNNKENLSYELSISAIRNQFEEQLGSGIIINSVYPEDVDFEIVPMGLKKVPITSAVKIEMKSGYMLSDEGFVNPDSVEVRAPIALLDTLKTIYTESLLIDKLSSSFKKKVKLVSPNPEVELMTEHTTVQYEINEYIDEEIIIPVKAINFPKNVNVVIQPNEVKLKYRTYEKAKQNIQEDDFLLVVDYNTINDLATKIEVQAIHLPEGITKVYMSPRYVNYTITYE</sequence>
<dbReference type="AlphaFoldDB" id="A0A7L4UP28"/>
<dbReference type="OrthoDB" id="1115707at2"/>
<dbReference type="PANTHER" id="PTHR37804:SF1">
    <property type="entry name" value="CDAA REGULATORY PROTEIN CDAR"/>
    <property type="match status" value="1"/>
</dbReference>
<dbReference type="InterPro" id="IPR053154">
    <property type="entry name" value="c-di-AMP_regulator"/>
</dbReference>
<proteinExistence type="predicted"/>
<dbReference type="Gene3D" id="2.170.120.40">
    <property type="entry name" value="YbbR-like domain"/>
    <property type="match status" value="1"/>
</dbReference>
<dbReference type="Gene3D" id="2.170.120.30">
    <property type="match status" value="1"/>
</dbReference>
<gene>
    <name evidence="2" type="ORF">C7377_1090</name>
</gene>
<keyword evidence="1" id="KW-0472">Membrane</keyword>
<dbReference type="InterPro" id="IPR012505">
    <property type="entry name" value="YbbR"/>
</dbReference>
<keyword evidence="1" id="KW-1133">Transmembrane helix</keyword>
<evidence type="ECO:0000313" key="3">
    <source>
        <dbReference type="Proteomes" id="UP000251835"/>
    </source>
</evidence>
<dbReference type="Pfam" id="PF07949">
    <property type="entry name" value="YbbR"/>
    <property type="match status" value="1"/>
</dbReference>
<protein>
    <submittedName>
        <fullName evidence="2">YbbR-like protein</fullName>
    </submittedName>
</protein>
<dbReference type="EMBL" id="QENZ01000004">
    <property type="protein sequence ID" value="PVX50774.1"/>
    <property type="molecule type" value="Genomic_DNA"/>
</dbReference>
<organism evidence="2 3">
    <name type="scientific">Balneicella halophila</name>
    <dbReference type="NCBI Taxonomy" id="1537566"/>
    <lineage>
        <taxon>Bacteria</taxon>
        <taxon>Pseudomonadati</taxon>
        <taxon>Bacteroidota</taxon>
        <taxon>Bacteroidia</taxon>
        <taxon>Bacteroidales</taxon>
        <taxon>Balneicellaceae</taxon>
        <taxon>Balneicella</taxon>
    </lineage>
</organism>
<name>A0A7L4UP28_BALHA</name>
<reference evidence="2 3" key="1">
    <citation type="submission" date="2018-05" db="EMBL/GenBank/DDBJ databases">
        <title>Genomic Encyclopedia of Type Strains, Phase IV (KMG-IV): sequencing the most valuable type-strain genomes for metagenomic binning, comparative biology and taxonomic classification.</title>
        <authorList>
            <person name="Goeker M."/>
        </authorList>
    </citation>
    <scope>NUCLEOTIDE SEQUENCE [LARGE SCALE GENOMIC DNA]</scope>
    <source>
        <strain evidence="2 3">DSM 28579</strain>
    </source>
</reference>